<sequence>MNTILQHAEWHLAHSQPAQLVDYFNPCTPFARQINLMTSRFRAVEDLCDAPSSHQALSDLRDALAFHLVRMSFWWDFAFCPRGATGVSNPNFLSYVKRHVARSYDDEAFFDLFTWQRHMHAGDEDQILIVGRDPGSPKHMPIYYGIDGARRFRFSLPGEAHEPHWACVGYRDFAAAWLAAWTCHCPHTSDGDSLDMHLRAEREHHLARIWHQRHFCKPCKATVVPAYIEACAQASTCRTPFGCMEFTHITGHLAHEVMDIASDTQSDLVGMFDDAGARSIAADAIAVVRLHANAYRTECLDPVRVPCAAGKRRMGLAGFRPH</sequence>
<gene>
    <name evidence="1" type="ORF">LMG32879_000207</name>
</gene>
<protein>
    <submittedName>
        <fullName evidence="1">Uncharacterized protein</fullName>
    </submittedName>
</protein>
<name>A0AA35UL16_9PROT</name>
<evidence type="ECO:0000313" key="2">
    <source>
        <dbReference type="Proteomes" id="UP001176960"/>
    </source>
</evidence>
<dbReference type="Proteomes" id="UP001176960">
    <property type="component" value="Unassembled WGS sequence"/>
</dbReference>
<reference evidence="1" key="1">
    <citation type="submission" date="2023-03" db="EMBL/GenBank/DDBJ databases">
        <authorList>
            <person name="Cleenwerck I."/>
        </authorList>
    </citation>
    <scope>NUCLEOTIDE SEQUENCE</scope>
    <source>
        <strain evidence="1">LMG 32879</strain>
    </source>
</reference>
<dbReference type="RefSeq" id="WP_289842295.1">
    <property type="nucleotide sequence ID" value="NZ_CATKSH010000001.1"/>
</dbReference>
<organism evidence="1 2">
    <name type="scientific">Brytella acorum</name>
    <dbReference type="NCBI Taxonomy" id="2959299"/>
    <lineage>
        <taxon>Bacteria</taxon>
        <taxon>Pseudomonadati</taxon>
        <taxon>Pseudomonadota</taxon>
        <taxon>Alphaproteobacteria</taxon>
        <taxon>Acetobacterales</taxon>
        <taxon>Acetobacteraceae</taxon>
        <taxon>Brytella</taxon>
    </lineage>
</organism>
<proteinExistence type="predicted"/>
<dbReference type="EMBL" id="CATKSH010000001">
    <property type="protein sequence ID" value="CAI9119392.1"/>
    <property type="molecule type" value="Genomic_DNA"/>
</dbReference>
<dbReference type="AlphaFoldDB" id="A0AA35UL16"/>
<evidence type="ECO:0000313" key="1">
    <source>
        <dbReference type="EMBL" id="CAI9119392.1"/>
    </source>
</evidence>
<comment type="caution">
    <text evidence="1">The sequence shown here is derived from an EMBL/GenBank/DDBJ whole genome shotgun (WGS) entry which is preliminary data.</text>
</comment>
<accession>A0AA35UL16</accession>
<keyword evidence="2" id="KW-1185">Reference proteome</keyword>